<name>A0A3D9RQ54_9FLAO</name>
<dbReference type="Proteomes" id="UP000256429">
    <property type="component" value="Unassembled WGS sequence"/>
</dbReference>
<protein>
    <submittedName>
        <fullName evidence="3">Reverse transcriptase (RNA-dependent DNA polymerase)</fullName>
    </submittedName>
</protein>
<sequence>MNLKKLLEKGYFPKELPPPFETKLFADKHQTINARWKKIIEEEKKKKPSESKSTARKRFQDKYGKYSSSQLAIFSISKGVYSRRKIAIPNPKQYLDLSKAVIENWSLLRNTYKLSPYSQSTPIESGANRAVRTKSNSWSNFKFQLIEKSFDKKIELRLDISQFYPTIYTHSIPWAILGKEKAKKLFKKSATDKVKWEKLLAQNNKDAKAYKSADFIDNLVRNCNDRQSIGLCIGPDTSFILAEIIGNRIDFEINKRLNLINHSGTRYYDDYYLYFDTRNDAENALKIIQQVLYEFQLETNESKVSIKNLPFQYIELWSDNLDRFKFEKSDKFEIRNFFNLLHRTIDLNKKNSSWIINYALKRFKKGEVEIKEGEWEIFLSFLLQTLIIDTSIIALIFEIILIYQVYLNNKSKYKIKNVLTNIIKEHIILNHSFEVTWSLWLFISFEIECDKQVLELVLESKDSISKILCLDLINKNLYKGRKPQLKRIKEELKTVSSFGDNWLLIYETIKQNWLDFEDDKTIMNNEYFEILKDLDISFYNNTNQIQPKVKVEIDYNEFFDIEYHLITIEPETEDDDEDDDAWY</sequence>
<keyword evidence="3" id="KW-0808">Transferase</keyword>
<comment type="caution">
    <text evidence="3">The sequence shown here is derived from an EMBL/GenBank/DDBJ whole genome shotgun (WGS) entry which is preliminary data.</text>
</comment>
<dbReference type="AlphaFoldDB" id="A0A3D9RQ54"/>
<dbReference type="RefSeq" id="WP_115882782.1">
    <property type="nucleotide sequence ID" value="NZ_QTTQ01000013.1"/>
</dbReference>
<evidence type="ECO:0000259" key="2">
    <source>
        <dbReference type="Pfam" id="PF00078"/>
    </source>
</evidence>
<organism evidence="3 4">
    <name type="scientific">Lutibacter oceani</name>
    <dbReference type="NCBI Taxonomy" id="1853311"/>
    <lineage>
        <taxon>Bacteria</taxon>
        <taxon>Pseudomonadati</taxon>
        <taxon>Bacteroidota</taxon>
        <taxon>Flavobacteriia</taxon>
        <taxon>Flavobacteriales</taxon>
        <taxon>Flavobacteriaceae</taxon>
        <taxon>Lutibacter</taxon>
    </lineage>
</organism>
<dbReference type="CDD" id="cd01646">
    <property type="entry name" value="RT_Bac_retron_I"/>
    <property type="match status" value="1"/>
</dbReference>
<proteinExistence type="predicted"/>
<feature type="transmembrane region" description="Helical" evidence="1">
    <location>
        <begin position="381"/>
        <end position="406"/>
    </location>
</feature>
<keyword evidence="3" id="KW-0695">RNA-directed DNA polymerase</keyword>
<gene>
    <name evidence="3" type="ORF">BX611_3010</name>
</gene>
<evidence type="ECO:0000313" key="3">
    <source>
        <dbReference type="EMBL" id="REE78873.1"/>
    </source>
</evidence>
<keyword evidence="1" id="KW-0812">Transmembrane</keyword>
<evidence type="ECO:0000256" key="1">
    <source>
        <dbReference type="SAM" id="Phobius"/>
    </source>
</evidence>
<dbReference type="OrthoDB" id="9780724at2"/>
<dbReference type="GO" id="GO:0003964">
    <property type="term" value="F:RNA-directed DNA polymerase activity"/>
    <property type="evidence" value="ECO:0007669"/>
    <property type="project" value="UniProtKB-KW"/>
</dbReference>
<keyword evidence="4" id="KW-1185">Reference proteome</keyword>
<evidence type="ECO:0000313" key="4">
    <source>
        <dbReference type="Proteomes" id="UP000256429"/>
    </source>
</evidence>
<dbReference type="EMBL" id="QTTQ01000013">
    <property type="protein sequence ID" value="REE78873.1"/>
    <property type="molecule type" value="Genomic_DNA"/>
</dbReference>
<keyword evidence="1" id="KW-0472">Membrane</keyword>
<dbReference type="InterPro" id="IPR000477">
    <property type="entry name" value="RT_dom"/>
</dbReference>
<dbReference type="Pfam" id="PF00078">
    <property type="entry name" value="RVT_1"/>
    <property type="match status" value="1"/>
</dbReference>
<feature type="domain" description="Reverse transcriptase" evidence="2">
    <location>
        <begin position="189"/>
        <end position="313"/>
    </location>
</feature>
<reference evidence="3 4" key="1">
    <citation type="submission" date="2018-08" db="EMBL/GenBank/DDBJ databases">
        <title>Genomic Encyclopedia of Type Strains, Phase III (KMG-III): the genomes of soil and plant-associated and newly described type strains.</title>
        <authorList>
            <person name="Whitman W."/>
        </authorList>
    </citation>
    <scope>NUCLEOTIDE SEQUENCE [LARGE SCALE GENOMIC DNA]</scope>
    <source>
        <strain evidence="3 4">325-5</strain>
    </source>
</reference>
<keyword evidence="3" id="KW-0548">Nucleotidyltransferase</keyword>
<accession>A0A3D9RQ54</accession>
<keyword evidence="1" id="KW-1133">Transmembrane helix</keyword>